<keyword evidence="3" id="KW-1185">Reference proteome</keyword>
<evidence type="ECO:0000259" key="2">
    <source>
        <dbReference type="PROSITE" id="PS50181"/>
    </source>
</evidence>
<organism evidence="3 4">
    <name type="scientific">Steinernema glaseri</name>
    <dbReference type="NCBI Taxonomy" id="37863"/>
    <lineage>
        <taxon>Eukaryota</taxon>
        <taxon>Metazoa</taxon>
        <taxon>Ecdysozoa</taxon>
        <taxon>Nematoda</taxon>
        <taxon>Chromadorea</taxon>
        <taxon>Rhabditida</taxon>
        <taxon>Tylenchina</taxon>
        <taxon>Panagrolaimomorpha</taxon>
        <taxon>Strongyloidoidea</taxon>
        <taxon>Steinernematidae</taxon>
        <taxon>Steinernema</taxon>
    </lineage>
</organism>
<dbReference type="CDD" id="cd09917">
    <property type="entry name" value="F-box_SF"/>
    <property type="match status" value="1"/>
</dbReference>
<feature type="domain" description="F-box" evidence="2">
    <location>
        <begin position="1"/>
        <end position="41"/>
    </location>
</feature>
<proteinExistence type="predicted"/>
<feature type="compositionally biased region" description="Low complexity" evidence="1">
    <location>
        <begin position="489"/>
        <end position="502"/>
    </location>
</feature>
<dbReference type="WBParaSite" id="L893_g2600.t1">
    <property type="protein sequence ID" value="L893_g2600.t1"/>
    <property type="gene ID" value="L893_g2600"/>
</dbReference>
<dbReference type="AlphaFoldDB" id="A0A1I7ZG56"/>
<evidence type="ECO:0000256" key="1">
    <source>
        <dbReference type="SAM" id="MobiDB-lite"/>
    </source>
</evidence>
<sequence length="678" mass="77174">MELLPEKVLRRICYSLNPKDRLKFQNTCKATRQACTHWRDVVSVEVRDDADAPKHAYLPSCSYIKPDNNWYVLKITLNSGKCYTLKAPRAKSSVRAVRHVLLKMTSALSLRIWNAALSDDFCYIIYKYNKVRYLKLWNCGMYFRKLENYKRMIVAMLAQPHIEELAILDSTEEGAHSSMCTNVMDRDIMSSIKAPLRNVQLSGLNVPWRAFAILMEHIAPTCERLSIGCIHGKEMRREKYVAALERLTIVSDLDLPPFIFHLNDRVPSAMTQNLEYLLNKLPLTSLGIRHYNTATLFKYLEDYLPLKIHMVRIHHNATRLPNFAQLGNHKYEEPPKKISMISRHSYLSSSSCEYVPPSTESVDGHVESQPLTRNSSFIFPSSFENQQRCKRRHRHRAPDEPRTYSRKYSLVSCHCDETFQELSAPCDRPGPSGLGGQGSSTRSSTSSKAPAPKISAPTPSALPKKKDLRKSSVPVSCEQRPMAKQNRCNSTGSTSSSGSSIYSNKNGSVFGGRFQFLMRKSTTQELRAPAADAVPGDRPPLHQRGLTIFAVEERGNRTEMKIRQKTFCGVSVVFTRECTTVQAVLGRMGSPLKSPHVYSKNANREIRCVKGDLVKPIPLTSLGMESDYDASDFEGEPENQKPFQRYEFEFERELRIAQRDMGKFRELSFSRHFEVSIC</sequence>
<evidence type="ECO:0000313" key="4">
    <source>
        <dbReference type="WBParaSite" id="L893_g2600.t1"/>
    </source>
</evidence>
<dbReference type="Proteomes" id="UP000095287">
    <property type="component" value="Unplaced"/>
</dbReference>
<dbReference type="PROSITE" id="PS50181">
    <property type="entry name" value="FBOX"/>
    <property type="match status" value="1"/>
</dbReference>
<evidence type="ECO:0000313" key="3">
    <source>
        <dbReference type="Proteomes" id="UP000095287"/>
    </source>
</evidence>
<reference evidence="4" key="1">
    <citation type="submission" date="2016-11" db="UniProtKB">
        <authorList>
            <consortium name="WormBaseParasite"/>
        </authorList>
    </citation>
    <scope>IDENTIFICATION</scope>
</reference>
<feature type="region of interest" description="Disordered" evidence="1">
    <location>
        <begin position="384"/>
        <end position="403"/>
    </location>
</feature>
<dbReference type="InterPro" id="IPR001810">
    <property type="entry name" value="F-box_dom"/>
</dbReference>
<feature type="region of interest" description="Disordered" evidence="1">
    <location>
        <begin position="424"/>
        <end position="502"/>
    </location>
</feature>
<feature type="compositionally biased region" description="Low complexity" evidence="1">
    <location>
        <begin position="439"/>
        <end position="461"/>
    </location>
</feature>
<dbReference type="Pfam" id="PF00646">
    <property type="entry name" value="F-box"/>
    <property type="match status" value="1"/>
</dbReference>
<protein>
    <submittedName>
        <fullName evidence="4">F-box domain-containing protein</fullName>
    </submittedName>
</protein>
<name>A0A1I7ZG56_9BILA</name>
<accession>A0A1I7ZG56</accession>